<dbReference type="Proteomes" id="UP000220797">
    <property type="component" value="Unassembled WGS sequence"/>
</dbReference>
<evidence type="ECO:0000256" key="1">
    <source>
        <dbReference type="SAM" id="Coils"/>
    </source>
</evidence>
<accession>A0A1J1GSU9</accession>
<keyword evidence="1" id="KW-0175">Coiled coil</keyword>
<dbReference type="AlphaFoldDB" id="A0A1J1GSU9"/>
<evidence type="ECO:0000256" key="2">
    <source>
        <dbReference type="SAM" id="MobiDB-lite"/>
    </source>
</evidence>
<dbReference type="EMBL" id="CVMV01000045">
    <property type="protein sequence ID" value="CRG95572.1"/>
    <property type="molecule type" value="Genomic_DNA"/>
</dbReference>
<name>A0A1J1GSU9_PLAGA</name>
<dbReference type="VEuPathDB" id="PlasmoDB:PGAL8A_00276900"/>
<evidence type="ECO:0000313" key="6">
    <source>
        <dbReference type="Proteomes" id="UP000220797"/>
    </source>
</evidence>
<dbReference type="PANTHER" id="PTHR47219:SF9">
    <property type="entry name" value="GTPASE ACTIVATING PROTEIN AND CENTROSOME-ASSOCIATED, ISOFORM B"/>
    <property type="match status" value="1"/>
</dbReference>
<feature type="domain" description="Rab-GAP TBC" evidence="4">
    <location>
        <begin position="419"/>
        <end position="762"/>
    </location>
</feature>
<feature type="transmembrane region" description="Helical" evidence="3">
    <location>
        <begin position="733"/>
        <end position="752"/>
    </location>
</feature>
<dbReference type="InterPro" id="IPR050302">
    <property type="entry name" value="Rab_GAP_TBC_domain"/>
</dbReference>
<feature type="compositionally biased region" description="Low complexity" evidence="2">
    <location>
        <begin position="567"/>
        <end position="582"/>
    </location>
</feature>
<organism evidence="5 6">
    <name type="scientific">Plasmodium gallinaceum</name>
    <dbReference type="NCBI Taxonomy" id="5849"/>
    <lineage>
        <taxon>Eukaryota</taxon>
        <taxon>Sar</taxon>
        <taxon>Alveolata</taxon>
        <taxon>Apicomplexa</taxon>
        <taxon>Aconoidasida</taxon>
        <taxon>Haemosporida</taxon>
        <taxon>Plasmodiidae</taxon>
        <taxon>Plasmodium</taxon>
        <taxon>Plasmodium (Haemamoeba)</taxon>
    </lineage>
</organism>
<dbReference type="InterPro" id="IPR000195">
    <property type="entry name" value="Rab-GAP-TBC_dom"/>
</dbReference>
<dbReference type="InterPro" id="IPR035969">
    <property type="entry name" value="Rab-GAP_TBC_sf"/>
</dbReference>
<feature type="transmembrane region" description="Helical" evidence="3">
    <location>
        <begin position="758"/>
        <end position="776"/>
    </location>
</feature>
<dbReference type="Gene3D" id="1.10.8.270">
    <property type="entry name" value="putative rabgap domain of human tbc1 domain family member 14 like domains"/>
    <property type="match status" value="1"/>
</dbReference>
<dbReference type="PANTHER" id="PTHR47219">
    <property type="entry name" value="RAB GTPASE-ACTIVATING PROTEIN 1-LIKE"/>
    <property type="match status" value="1"/>
</dbReference>
<dbReference type="Pfam" id="PF00566">
    <property type="entry name" value="RabGAP-TBC"/>
    <property type="match status" value="1"/>
</dbReference>
<dbReference type="Gene3D" id="1.10.472.80">
    <property type="entry name" value="Ypt/Rab-GAP domain of gyp1p, domain 3"/>
    <property type="match status" value="1"/>
</dbReference>
<reference evidence="5" key="1">
    <citation type="submission" date="2015-04" db="EMBL/GenBank/DDBJ databases">
        <authorList>
            <consortium name="Pathogen Informatics"/>
        </authorList>
    </citation>
    <scope>NUCLEOTIDE SEQUENCE [LARGE SCALE GENOMIC DNA]</scope>
    <source>
        <strain evidence="5">8A</strain>
    </source>
</reference>
<keyword evidence="3" id="KW-0812">Transmembrane</keyword>
<dbReference type="OMA" id="IQEDKFW"/>
<keyword evidence="3" id="KW-1133">Transmembrane helix</keyword>
<keyword evidence="6" id="KW-1185">Reference proteome</keyword>
<keyword evidence="3" id="KW-0472">Membrane</keyword>
<evidence type="ECO:0000256" key="3">
    <source>
        <dbReference type="SAM" id="Phobius"/>
    </source>
</evidence>
<evidence type="ECO:0000313" key="5">
    <source>
        <dbReference type="EMBL" id="CRG95572.1"/>
    </source>
</evidence>
<dbReference type="GO" id="GO:0005096">
    <property type="term" value="F:GTPase activator activity"/>
    <property type="evidence" value="ECO:0007669"/>
    <property type="project" value="TreeGrafter"/>
</dbReference>
<feature type="transmembrane region" description="Helical" evidence="3">
    <location>
        <begin position="661"/>
        <end position="683"/>
    </location>
</feature>
<comment type="caution">
    <text evidence="5">The sequence shown here is derived from an EMBL/GenBank/DDBJ whole genome shotgun (WGS) entry which is preliminary data.</text>
</comment>
<dbReference type="PROSITE" id="PS50086">
    <property type="entry name" value="TBC_RABGAP"/>
    <property type="match status" value="1"/>
</dbReference>
<feature type="compositionally biased region" description="Low complexity" evidence="2">
    <location>
        <begin position="536"/>
        <end position="560"/>
    </location>
</feature>
<dbReference type="GeneID" id="39731302"/>
<feature type="coiled-coil region" evidence="1">
    <location>
        <begin position="202"/>
        <end position="229"/>
    </location>
</feature>
<proteinExistence type="predicted"/>
<dbReference type="RefSeq" id="XP_028528380.1">
    <property type="nucleotide sequence ID" value="XM_028671760.1"/>
</dbReference>
<protein>
    <submittedName>
        <fullName evidence="5">GTPase-activating protein, putative</fullName>
    </submittedName>
</protein>
<sequence>MDLYDKIENKVNINEKEIISIEKGKIPFINKNDSLNKKLEDIQKFPEEEHFNDDKFKSNKTFYKNIKPNLEDQKFYQNCYLDENNEKKDLSNAIRKENNDVEKSNSFSDVMVKSIIFDDQISLNFSDELKNNNSPDDTIEEKNKISFNNLYNRNTLSQNKLIENYLKQYFVNNDNKENMKLEGIVPRNVYEYNNNIMYHELYVELLHVNKNLQNEIKTLKKIIEMQKILIESKEIIDDKIDEKKKISNKKFVNNNYFLNFFNKKKKKKKDFPTNKEQSEKCFNKNSYSKCEKIYDIEVDYKTYFEKIDEKIGSKKDKYIKLPLDENKYSEHFNQNCPPSSSSFFTNKNKEFDNNKRENIFSEMEQDLKYESANKKEEKNNNSSKNEEISNLIYWYEEILPMIKNDKNKKLLISCMINNYMPKKIKEYFWELSINNKLNLTKYFVQVLIKNTVFMQSYVYSNNKQYHNHVIRYFKSLKISRDKFLNLNTAETELKHNYNIEKNTNVYMGYQNNSLIYENDNNNNNEKEDGTNEHTNNETNNTGNNNTEINSYENHLNVNNNNEEKNISKNNENNNKNNNEDTSNSNMRLFQNLSIEKFFYQILIDLDRTIYILKKNQEYFKKYNITIDNFILTINLSDMKKKLNTLLQMYVLFKPELGYVQGMSYIALIFLLYCDLETAFVHFANFMDKKDIYNFYSFNKEEIKAYIYTIKEILLKRNIEIYKEIIKHYNIDNIFIQWIFTVFFICLPFHIFIRLFDIYTFYDEIIYEIIICIFTYLDKFYHFDNIDIVVKNLSTFSFNINIQEDKFWDLLKITKIKKSKIIHYRKKYFDKINNCVNEKDST</sequence>
<dbReference type="GO" id="GO:0031267">
    <property type="term" value="F:small GTPase binding"/>
    <property type="evidence" value="ECO:0007669"/>
    <property type="project" value="TreeGrafter"/>
</dbReference>
<gene>
    <name evidence="5" type="ORF">PGAL8A_00276900</name>
</gene>
<dbReference type="OrthoDB" id="18431at2759"/>
<dbReference type="SMART" id="SM00164">
    <property type="entry name" value="TBC"/>
    <property type="match status" value="1"/>
</dbReference>
<feature type="region of interest" description="Disordered" evidence="2">
    <location>
        <begin position="516"/>
        <end position="582"/>
    </location>
</feature>
<evidence type="ECO:0000259" key="4">
    <source>
        <dbReference type="PROSITE" id="PS50086"/>
    </source>
</evidence>
<feature type="compositionally biased region" description="Basic and acidic residues" evidence="2">
    <location>
        <begin position="524"/>
        <end position="535"/>
    </location>
</feature>
<dbReference type="SUPFAM" id="SSF47923">
    <property type="entry name" value="Ypt/Rab-GAP domain of gyp1p"/>
    <property type="match status" value="1"/>
</dbReference>